<sequence length="132" mass="14346">MTSRILINAVYEPIHELKVDVYLPTTPVKAGIIDIHGGGWFRGDKQKDADWAMRLNALGYLVFVPNYRYAPAVHYPTPLTDVETLVEWIGDQYALPTTQLAAVGGSAGGNMAVELALKYGMPAVSLSGILDI</sequence>
<dbReference type="Proteomes" id="UP001597196">
    <property type="component" value="Unassembled WGS sequence"/>
</dbReference>
<feature type="domain" description="BD-FAE-like" evidence="2">
    <location>
        <begin position="20"/>
        <end position="118"/>
    </location>
</feature>
<dbReference type="Pfam" id="PF20434">
    <property type="entry name" value="BD-FAE"/>
    <property type="match status" value="1"/>
</dbReference>
<proteinExistence type="predicted"/>
<reference evidence="4" key="1">
    <citation type="journal article" date="2019" name="Int. J. Syst. Evol. Microbiol.">
        <title>The Global Catalogue of Microorganisms (GCM) 10K type strain sequencing project: providing services to taxonomists for standard genome sequencing and annotation.</title>
        <authorList>
            <consortium name="The Broad Institute Genomics Platform"/>
            <consortium name="The Broad Institute Genome Sequencing Center for Infectious Disease"/>
            <person name="Wu L."/>
            <person name="Ma J."/>
        </authorList>
    </citation>
    <scope>NUCLEOTIDE SEQUENCE [LARGE SCALE GENOMIC DNA]</scope>
    <source>
        <strain evidence="4">CCM 8980</strain>
    </source>
</reference>
<evidence type="ECO:0000256" key="1">
    <source>
        <dbReference type="ARBA" id="ARBA00022801"/>
    </source>
</evidence>
<dbReference type="PANTHER" id="PTHR48081">
    <property type="entry name" value="AB HYDROLASE SUPERFAMILY PROTEIN C4A8.06C"/>
    <property type="match status" value="1"/>
</dbReference>
<protein>
    <submittedName>
        <fullName evidence="3">Alpha/beta hydrolase</fullName>
    </submittedName>
</protein>
<dbReference type="InterPro" id="IPR049492">
    <property type="entry name" value="BD-FAE-like_dom"/>
</dbReference>
<dbReference type="Gene3D" id="3.40.50.1820">
    <property type="entry name" value="alpha/beta hydrolase"/>
    <property type="match status" value="1"/>
</dbReference>
<accession>A0ABW4CD68</accession>
<dbReference type="SUPFAM" id="SSF53474">
    <property type="entry name" value="alpha/beta-Hydrolases"/>
    <property type="match status" value="1"/>
</dbReference>
<dbReference type="GO" id="GO:0016787">
    <property type="term" value="F:hydrolase activity"/>
    <property type="evidence" value="ECO:0007669"/>
    <property type="project" value="UniProtKB-KW"/>
</dbReference>
<gene>
    <name evidence="3" type="ORF">ACFQ4P_00600</name>
</gene>
<comment type="caution">
    <text evidence="3">The sequence shown here is derived from an EMBL/GenBank/DDBJ whole genome shotgun (WGS) entry which is preliminary data.</text>
</comment>
<dbReference type="EMBL" id="JBHTOC010000001">
    <property type="protein sequence ID" value="MFD1428744.1"/>
    <property type="molecule type" value="Genomic_DNA"/>
</dbReference>
<evidence type="ECO:0000313" key="4">
    <source>
        <dbReference type="Proteomes" id="UP001597196"/>
    </source>
</evidence>
<keyword evidence="4" id="KW-1185">Reference proteome</keyword>
<evidence type="ECO:0000313" key="3">
    <source>
        <dbReference type="EMBL" id="MFD1428744.1"/>
    </source>
</evidence>
<dbReference type="InterPro" id="IPR029058">
    <property type="entry name" value="AB_hydrolase_fold"/>
</dbReference>
<keyword evidence="1 3" id="KW-0378">Hydrolase</keyword>
<dbReference type="InterPro" id="IPR050300">
    <property type="entry name" value="GDXG_lipolytic_enzyme"/>
</dbReference>
<dbReference type="RefSeq" id="WP_379886772.1">
    <property type="nucleotide sequence ID" value="NZ_JBHTOC010000001.1"/>
</dbReference>
<evidence type="ECO:0000259" key="2">
    <source>
        <dbReference type="Pfam" id="PF20434"/>
    </source>
</evidence>
<name>A0ABW4CD68_9LACO</name>
<organism evidence="3 4">
    <name type="scientific">Lacticaseibacillus mingshuiensis</name>
    <dbReference type="NCBI Taxonomy" id="2799574"/>
    <lineage>
        <taxon>Bacteria</taxon>
        <taxon>Bacillati</taxon>
        <taxon>Bacillota</taxon>
        <taxon>Bacilli</taxon>
        <taxon>Lactobacillales</taxon>
        <taxon>Lactobacillaceae</taxon>
        <taxon>Lacticaseibacillus</taxon>
    </lineage>
</organism>